<dbReference type="AlphaFoldDB" id="A0A8S9RLE9"/>
<reference evidence="1" key="1">
    <citation type="submission" date="2019-12" db="EMBL/GenBank/DDBJ databases">
        <title>Genome sequencing and annotation of Brassica cretica.</title>
        <authorList>
            <person name="Studholme D.J."/>
            <person name="Sarris P."/>
        </authorList>
    </citation>
    <scope>NUCLEOTIDE SEQUENCE</scope>
    <source>
        <strain evidence="1">PFS-109/04</strain>
        <tissue evidence="1">Leaf</tissue>
    </source>
</reference>
<sequence>MNRLDGRFIDLPEMLINGFELVKFLYWRESLVSRVEDLMCTPWEVFDPTWEIRSETMDPWLGGYVKDMFSSAD</sequence>
<dbReference type="EMBL" id="QGKX02000095">
    <property type="protein sequence ID" value="KAF3573511.1"/>
    <property type="molecule type" value="Genomic_DNA"/>
</dbReference>
<proteinExistence type="predicted"/>
<accession>A0A8S9RLE9</accession>
<protein>
    <submittedName>
        <fullName evidence="1">Uncharacterized protein</fullName>
    </submittedName>
</protein>
<evidence type="ECO:0000313" key="2">
    <source>
        <dbReference type="Proteomes" id="UP000712600"/>
    </source>
</evidence>
<comment type="caution">
    <text evidence="1">The sequence shown here is derived from an EMBL/GenBank/DDBJ whole genome shotgun (WGS) entry which is preliminary data.</text>
</comment>
<dbReference type="Proteomes" id="UP000712600">
    <property type="component" value="Unassembled WGS sequence"/>
</dbReference>
<evidence type="ECO:0000313" key="1">
    <source>
        <dbReference type="EMBL" id="KAF3573511.1"/>
    </source>
</evidence>
<organism evidence="1 2">
    <name type="scientific">Brassica cretica</name>
    <name type="common">Mustard</name>
    <dbReference type="NCBI Taxonomy" id="69181"/>
    <lineage>
        <taxon>Eukaryota</taxon>
        <taxon>Viridiplantae</taxon>
        <taxon>Streptophyta</taxon>
        <taxon>Embryophyta</taxon>
        <taxon>Tracheophyta</taxon>
        <taxon>Spermatophyta</taxon>
        <taxon>Magnoliopsida</taxon>
        <taxon>eudicotyledons</taxon>
        <taxon>Gunneridae</taxon>
        <taxon>Pentapetalae</taxon>
        <taxon>rosids</taxon>
        <taxon>malvids</taxon>
        <taxon>Brassicales</taxon>
        <taxon>Brassicaceae</taxon>
        <taxon>Brassiceae</taxon>
        <taxon>Brassica</taxon>
    </lineage>
</organism>
<name>A0A8S9RLE9_BRACR</name>
<gene>
    <name evidence="1" type="ORF">F2Q69_00063615</name>
</gene>